<keyword evidence="1" id="KW-0812">Transmembrane</keyword>
<accession>A0A2W1NXF2</accession>
<feature type="transmembrane region" description="Helical" evidence="1">
    <location>
        <begin position="137"/>
        <end position="155"/>
    </location>
</feature>
<dbReference type="AlphaFoldDB" id="A0A2W1NXF2"/>
<evidence type="ECO:0000256" key="1">
    <source>
        <dbReference type="SAM" id="Phobius"/>
    </source>
</evidence>
<keyword evidence="3" id="KW-1185">Reference proteome</keyword>
<comment type="caution">
    <text evidence="2">The sequence shown here is derived from an EMBL/GenBank/DDBJ whole genome shotgun (WGS) entry which is preliminary data.</text>
</comment>
<dbReference type="Pfam" id="PF10011">
    <property type="entry name" value="DUF2254"/>
    <property type="match status" value="1"/>
</dbReference>
<keyword evidence="1" id="KW-0472">Membrane</keyword>
<organism evidence="2 3">
    <name type="scientific">Paenibacillus xerothermodurans</name>
    <dbReference type="NCBI Taxonomy" id="1977292"/>
    <lineage>
        <taxon>Bacteria</taxon>
        <taxon>Bacillati</taxon>
        <taxon>Bacillota</taxon>
        <taxon>Bacilli</taxon>
        <taxon>Bacillales</taxon>
        <taxon>Paenibacillaceae</taxon>
        <taxon>Paenibacillus</taxon>
    </lineage>
</organism>
<proteinExistence type="predicted"/>
<protein>
    <submittedName>
        <fullName evidence="2">DUF2254 domain-containing protein</fullName>
    </submittedName>
</protein>
<feature type="transmembrane region" description="Helical" evidence="1">
    <location>
        <begin position="107"/>
        <end position="125"/>
    </location>
</feature>
<evidence type="ECO:0000313" key="3">
    <source>
        <dbReference type="Proteomes" id="UP000214746"/>
    </source>
</evidence>
<dbReference type="EMBL" id="NHRJ02000008">
    <property type="protein sequence ID" value="PZE20292.1"/>
    <property type="molecule type" value="Genomic_DNA"/>
</dbReference>
<gene>
    <name evidence="2" type="ORF">CBW46_014180</name>
</gene>
<reference evidence="2" key="1">
    <citation type="submission" date="2018-06" db="EMBL/GenBank/DDBJ databases">
        <title>Paenibacillus xerothermodurans sp. nov. an extremely dry heat resistant spore forming bacterium isolated from the soil of Cape Canaveral, Florida.</title>
        <authorList>
            <person name="Seuylemezian A."/>
            <person name="Kaur N."/>
            <person name="Patil P."/>
            <person name="Patil P."/>
            <person name="Mayilraj S."/>
            <person name="Vaishampayan P."/>
        </authorList>
    </citation>
    <scope>NUCLEOTIDE SEQUENCE [LARGE SCALE GENOMIC DNA]</scope>
    <source>
        <strain evidence="2">ATCC 27380</strain>
    </source>
</reference>
<dbReference type="InterPro" id="IPR018723">
    <property type="entry name" value="DUF2254_membrane"/>
</dbReference>
<sequence length="437" mass="49592">MLRKFLIRLKELIWLLPAFYCLLFFMLALGVIALDTRFADTMGIVLPDLLLTDVALAQRVLSALATSLLSMTTITFSTIMVVLTTYASQYSPRILSNFIANRTTMRVLGVFLGGFVYSILALLFMRQEDLDEQVMSASVGVLVAFVCLSYFAYFIHHVATSIQVGNLIDTLTEDILMADLYYQGPREVEPFIQLSEKFPGIPEQYSERQEVAAGMYGYLQFMDYQNIYALAKQYDLILEVRQEAGQYLTPNMPLFNIHYKPDAERVDPDIFRKHLKTGEERATFQDAYFGIQKIAEVALRAIAPGTNNPNTAIDCIRHLGTALTEMLKYYGTYIQYGSKEAPTRVIAVKKKPGELLYWTFQQICEAGQDKVTVMLTVLEALCCIALDNNEAVRRDVQIFGEYVLERIDREKWKSADLAHLDERVQALTLAVKAQKTV</sequence>
<dbReference type="RefSeq" id="WP_089200661.1">
    <property type="nucleotide sequence ID" value="NZ_NHRJ02000008.1"/>
</dbReference>
<feature type="transmembrane region" description="Helical" evidence="1">
    <location>
        <begin position="12"/>
        <end position="34"/>
    </location>
</feature>
<dbReference type="Proteomes" id="UP000214746">
    <property type="component" value="Unassembled WGS sequence"/>
</dbReference>
<dbReference type="OrthoDB" id="2955631at2"/>
<evidence type="ECO:0000313" key="2">
    <source>
        <dbReference type="EMBL" id="PZE20292.1"/>
    </source>
</evidence>
<keyword evidence="1" id="KW-1133">Transmembrane helix</keyword>
<name>A0A2W1NXF2_PAEXE</name>
<feature type="transmembrane region" description="Helical" evidence="1">
    <location>
        <begin position="60"/>
        <end position="86"/>
    </location>
</feature>